<dbReference type="AlphaFoldDB" id="A0A915KK81"/>
<dbReference type="Proteomes" id="UP000887565">
    <property type="component" value="Unplaced"/>
</dbReference>
<name>A0A915KK81_ROMCU</name>
<keyword evidence="1" id="KW-1185">Reference proteome</keyword>
<protein>
    <submittedName>
        <fullName evidence="2">Uncharacterized protein</fullName>
    </submittedName>
</protein>
<dbReference type="WBParaSite" id="nRc.2.0.1.t38422-RA">
    <property type="protein sequence ID" value="nRc.2.0.1.t38422-RA"/>
    <property type="gene ID" value="nRc.2.0.1.g38422"/>
</dbReference>
<sequence>MANWIRRKDQGDRVDPKDVRITALEKKVELLIKVIKNAHVREKEKEED</sequence>
<reference evidence="2" key="1">
    <citation type="submission" date="2022-11" db="UniProtKB">
        <authorList>
            <consortium name="WormBaseParasite"/>
        </authorList>
    </citation>
    <scope>IDENTIFICATION</scope>
</reference>
<evidence type="ECO:0000313" key="2">
    <source>
        <dbReference type="WBParaSite" id="nRc.2.0.1.t38422-RA"/>
    </source>
</evidence>
<organism evidence="1 2">
    <name type="scientific">Romanomermis culicivorax</name>
    <name type="common">Nematode worm</name>
    <dbReference type="NCBI Taxonomy" id="13658"/>
    <lineage>
        <taxon>Eukaryota</taxon>
        <taxon>Metazoa</taxon>
        <taxon>Ecdysozoa</taxon>
        <taxon>Nematoda</taxon>
        <taxon>Enoplea</taxon>
        <taxon>Dorylaimia</taxon>
        <taxon>Mermithida</taxon>
        <taxon>Mermithoidea</taxon>
        <taxon>Mermithidae</taxon>
        <taxon>Romanomermis</taxon>
    </lineage>
</organism>
<proteinExistence type="predicted"/>
<accession>A0A915KK81</accession>
<evidence type="ECO:0000313" key="1">
    <source>
        <dbReference type="Proteomes" id="UP000887565"/>
    </source>
</evidence>